<gene>
    <name evidence="5" type="ORF">QBC37DRAFT_388047</name>
</gene>
<evidence type="ECO:0000256" key="1">
    <source>
        <dbReference type="ARBA" id="ARBA00022737"/>
    </source>
</evidence>
<protein>
    <submittedName>
        <fullName evidence="5">Uncharacterized protein</fullName>
    </submittedName>
</protein>
<name>A0AAN6Y737_9PEZI</name>
<dbReference type="InterPro" id="IPR002110">
    <property type="entry name" value="Ankyrin_rpt"/>
</dbReference>
<evidence type="ECO:0000256" key="3">
    <source>
        <dbReference type="PROSITE-ProRule" id="PRU00023"/>
    </source>
</evidence>
<dbReference type="InterPro" id="IPR036770">
    <property type="entry name" value="Ankyrin_rpt-contain_sf"/>
</dbReference>
<sequence>MDPLSISASAIAVAGVAARLCSLLADIRDAYISLPDRLHALNEEVRDLRVVLNHLAACIKDREEHGIRSDLESGIPRLLSQGKEHLVTLEELLWRFRAPSQKKRELVIKSLLWRKSQSRLVLLQADIKQVKSSLSLLLGASNSHDMMHMRLDFQQAIFTNSSNSNICEDDEPTPNSALLLAKMFDHHTNVEERLSRVESLLLSQAAQLQTTQTYMMGSLYDASRPSMRTRPVRSISPTSEKMIRSNAHEPSRAVGFCLRGPYYAQQGCTPGCSCSCHSPKSTASPSFFKEALGQLFIGYVGISSFGHDKCNDPACHKPQVASLNVEYWFPLGFFWSQIIRLRLAYEASVGPSLQLSTLRHVPDTATCVTFAFTGNVQGLKALFSQGLASPRDVSSSRGYSLLRWALYGQQYEMCKFLMASGADPSYCPKAWTDDCPREKAFDTFLRGGLQPEAMDILRVVAQGCDYDEYIEKQNFSRLHKIVIGLCPGNLAKELALPGIEVDVCDVTGRTPLDWAAARGDETAVATLLSFGADPNHTDKRLGTPLCLAANQGQTVCARLLLEAGAFPNPPLPKGIKTGNPLNCAARNATDPVLLKTLLDFGADIESTGLDGMTPLLGVARGNSAAHAAVLLDYGANIHAVSRSGKTPLTAAIEYNNYGVLRLLLAKWFGYAPDTNSSPWPTAKATDGDINVKALLEIVARYADIKTIGILLADSSVSLRAILSSVSHRPTADLKIAIAPGLDHFKNMLAARAAEFTDASKSTALSGNGHNYQAPPSLEELTTQFETLLTNLTNLEPPPSYQGEREKDPRGHISIESKMESGLLGRGQDDDDDDVLLVFEDAQEHLVNIA</sequence>
<dbReference type="PROSITE" id="PS50088">
    <property type="entry name" value="ANK_REPEAT"/>
    <property type="match status" value="2"/>
</dbReference>
<keyword evidence="1" id="KW-0677">Repeat</keyword>
<accession>A0AAN6Y737</accession>
<dbReference type="PROSITE" id="PS50297">
    <property type="entry name" value="ANK_REP_REGION"/>
    <property type="match status" value="1"/>
</dbReference>
<evidence type="ECO:0000313" key="5">
    <source>
        <dbReference type="EMBL" id="KAK4213431.1"/>
    </source>
</evidence>
<dbReference type="EMBL" id="MU858109">
    <property type="protein sequence ID" value="KAK4213431.1"/>
    <property type="molecule type" value="Genomic_DNA"/>
</dbReference>
<feature type="region of interest" description="Disordered" evidence="4">
    <location>
        <begin position="224"/>
        <end position="244"/>
    </location>
</feature>
<organism evidence="5 6">
    <name type="scientific">Rhypophila decipiens</name>
    <dbReference type="NCBI Taxonomy" id="261697"/>
    <lineage>
        <taxon>Eukaryota</taxon>
        <taxon>Fungi</taxon>
        <taxon>Dikarya</taxon>
        <taxon>Ascomycota</taxon>
        <taxon>Pezizomycotina</taxon>
        <taxon>Sordariomycetes</taxon>
        <taxon>Sordariomycetidae</taxon>
        <taxon>Sordariales</taxon>
        <taxon>Naviculisporaceae</taxon>
        <taxon>Rhypophila</taxon>
    </lineage>
</organism>
<feature type="compositionally biased region" description="Basic and acidic residues" evidence="4">
    <location>
        <begin position="802"/>
        <end position="811"/>
    </location>
</feature>
<comment type="caution">
    <text evidence="5">The sequence shown here is derived from an EMBL/GenBank/DDBJ whole genome shotgun (WGS) entry which is preliminary data.</text>
</comment>
<dbReference type="PANTHER" id="PTHR24198:SF165">
    <property type="entry name" value="ANKYRIN REPEAT-CONTAINING PROTEIN-RELATED"/>
    <property type="match status" value="1"/>
</dbReference>
<keyword evidence="6" id="KW-1185">Reference proteome</keyword>
<evidence type="ECO:0000256" key="2">
    <source>
        <dbReference type="ARBA" id="ARBA00023043"/>
    </source>
</evidence>
<dbReference type="PANTHER" id="PTHR24198">
    <property type="entry name" value="ANKYRIN REPEAT AND PROTEIN KINASE DOMAIN-CONTAINING PROTEIN"/>
    <property type="match status" value="1"/>
</dbReference>
<dbReference type="Gene3D" id="1.25.40.20">
    <property type="entry name" value="Ankyrin repeat-containing domain"/>
    <property type="match status" value="1"/>
</dbReference>
<dbReference type="SMART" id="SM00248">
    <property type="entry name" value="ANK"/>
    <property type="match status" value="6"/>
</dbReference>
<reference evidence="5" key="2">
    <citation type="submission" date="2023-05" db="EMBL/GenBank/DDBJ databases">
        <authorList>
            <consortium name="Lawrence Berkeley National Laboratory"/>
            <person name="Steindorff A."/>
            <person name="Hensen N."/>
            <person name="Bonometti L."/>
            <person name="Westerberg I."/>
            <person name="Brannstrom I.O."/>
            <person name="Guillou S."/>
            <person name="Cros-Aarteil S."/>
            <person name="Calhoun S."/>
            <person name="Haridas S."/>
            <person name="Kuo A."/>
            <person name="Mondo S."/>
            <person name="Pangilinan J."/>
            <person name="Riley R."/>
            <person name="Labutti K."/>
            <person name="Andreopoulos B."/>
            <person name="Lipzen A."/>
            <person name="Chen C."/>
            <person name="Yanf M."/>
            <person name="Daum C."/>
            <person name="Ng V."/>
            <person name="Clum A."/>
            <person name="Ohm R."/>
            <person name="Martin F."/>
            <person name="Silar P."/>
            <person name="Natvig D."/>
            <person name="Lalanne C."/>
            <person name="Gautier V."/>
            <person name="Ament-Velasquez S.L."/>
            <person name="Kruys A."/>
            <person name="Hutchinson M.I."/>
            <person name="Powell A.J."/>
            <person name="Barry K."/>
            <person name="Miller A.N."/>
            <person name="Grigoriev I.V."/>
            <person name="Debuchy R."/>
            <person name="Gladieux P."/>
            <person name="Thoren M.H."/>
            <person name="Johannesson H."/>
        </authorList>
    </citation>
    <scope>NUCLEOTIDE SEQUENCE</scope>
    <source>
        <strain evidence="5">PSN293</strain>
    </source>
</reference>
<dbReference type="Proteomes" id="UP001301769">
    <property type="component" value="Unassembled WGS sequence"/>
</dbReference>
<evidence type="ECO:0000256" key="4">
    <source>
        <dbReference type="SAM" id="MobiDB-lite"/>
    </source>
</evidence>
<proteinExistence type="predicted"/>
<dbReference type="SUPFAM" id="SSF48403">
    <property type="entry name" value="Ankyrin repeat"/>
    <property type="match status" value="1"/>
</dbReference>
<feature type="repeat" description="ANK" evidence="3">
    <location>
        <begin position="507"/>
        <end position="539"/>
    </location>
</feature>
<feature type="repeat" description="ANK" evidence="3">
    <location>
        <begin position="610"/>
        <end position="642"/>
    </location>
</feature>
<dbReference type="AlphaFoldDB" id="A0AAN6Y737"/>
<evidence type="ECO:0000313" key="6">
    <source>
        <dbReference type="Proteomes" id="UP001301769"/>
    </source>
</evidence>
<reference evidence="5" key="1">
    <citation type="journal article" date="2023" name="Mol. Phylogenet. Evol.">
        <title>Genome-scale phylogeny and comparative genomics of the fungal order Sordariales.</title>
        <authorList>
            <person name="Hensen N."/>
            <person name="Bonometti L."/>
            <person name="Westerberg I."/>
            <person name="Brannstrom I.O."/>
            <person name="Guillou S."/>
            <person name="Cros-Aarteil S."/>
            <person name="Calhoun S."/>
            <person name="Haridas S."/>
            <person name="Kuo A."/>
            <person name="Mondo S."/>
            <person name="Pangilinan J."/>
            <person name="Riley R."/>
            <person name="LaButti K."/>
            <person name="Andreopoulos B."/>
            <person name="Lipzen A."/>
            <person name="Chen C."/>
            <person name="Yan M."/>
            <person name="Daum C."/>
            <person name="Ng V."/>
            <person name="Clum A."/>
            <person name="Steindorff A."/>
            <person name="Ohm R.A."/>
            <person name="Martin F."/>
            <person name="Silar P."/>
            <person name="Natvig D.O."/>
            <person name="Lalanne C."/>
            <person name="Gautier V."/>
            <person name="Ament-Velasquez S.L."/>
            <person name="Kruys A."/>
            <person name="Hutchinson M.I."/>
            <person name="Powell A.J."/>
            <person name="Barry K."/>
            <person name="Miller A.N."/>
            <person name="Grigoriev I.V."/>
            <person name="Debuchy R."/>
            <person name="Gladieux P."/>
            <person name="Hiltunen Thoren M."/>
            <person name="Johannesson H."/>
        </authorList>
    </citation>
    <scope>NUCLEOTIDE SEQUENCE</scope>
    <source>
        <strain evidence="5">PSN293</strain>
    </source>
</reference>
<dbReference type="Pfam" id="PF12796">
    <property type="entry name" value="Ank_2"/>
    <property type="match status" value="2"/>
</dbReference>
<feature type="region of interest" description="Disordered" evidence="4">
    <location>
        <begin position="792"/>
        <end position="811"/>
    </location>
</feature>
<keyword evidence="2 3" id="KW-0040">ANK repeat</keyword>